<feature type="transmembrane region" description="Helical" evidence="8">
    <location>
        <begin position="104"/>
        <end position="123"/>
    </location>
</feature>
<dbReference type="Pfam" id="PF07690">
    <property type="entry name" value="MFS_1"/>
    <property type="match status" value="1"/>
</dbReference>
<feature type="transmembrane region" description="Helical" evidence="8">
    <location>
        <begin position="395"/>
        <end position="413"/>
    </location>
</feature>
<feature type="transmembrane region" description="Helical" evidence="8">
    <location>
        <begin position="330"/>
        <end position="353"/>
    </location>
</feature>
<evidence type="ECO:0000256" key="3">
    <source>
        <dbReference type="ARBA" id="ARBA00022448"/>
    </source>
</evidence>
<dbReference type="EMBL" id="BMMS01000004">
    <property type="protein sequence ID" value="GGO83245.1"/>
    <property type="molecule type" value="Genomic_DNA"/>
</dbReference>
<dbReference type="GO" id="GO:0022857">
    <property type="term" value="F:transmembrane transporter activity"/>
    <property type="evidence" value="ECO:0007669"/>
    <property type="project" value="InterPro"/>
</dbReference>
<name>A0A917ZHN0_9ACTN</name>
<feature type="transmembrane region" description="Helical" evidence="8">
    <location>
        <begin position="244"/>
        <end position="264"/>
    </location>
</feature>
<sequence>MPTADTGAPAGIAGALSSAFSDPDDIRHRPGTGGYRRAMLALFAAGAATFALLYATQALLPAISSELNLTPAQASLTVSATTIGLAVAVLPVSALSEKWGRVQVMTVSVFAASLIALAVPFAPDLTTLVVLRAVQGVALAGLPATAMAYLGEEMHPKAVTSAMGLYVAGNSIGGMSSRVATGALSQAFGWRTALAAIGVVALLCAVVFRLLVPPATQFRPGPVNPGALLRTVGGHLGDPLLRRLYGIGLLLMTVFGAVYTVLGYRLLEAPFGLPESVVGMIFLVYLVGTCSSAAAGRLAGRLGRRGALYVGILTAVAGLLLSIADNLVAILLGLVLVTAGFFAGHAVASSSVSRTAKKGRAQASALYLAAYYVGNSLGGTLGASAYHAAGWNGTVVVGLAALTGAGGITLYATRKAISARREAAAA</sequence>
<comment type="caution">
    <text evidence="10">The sequence shown here is derived from an EMBL/GenBank/DDBJ whole genome shotgun (WGS) entry which is preliminary data.</text>
</comment>
<dbReference type="PANTHER" id="PTHR43271:SF1">
    <property type="entry name" value="INNER MEMBRANE TRANSPORT PROTEIN YNFM"/>
    <property type="match status" value="1"/>
</dbReference>
<dbReference type="AlphaFoldDB" id="A0A917ZHN0"/>
<feature type="transmembrane region" description="Helical" evidence="8">
    <location>
        <begin position="163"/>
        <end position="181"/>
    </location>
</feature>
<dbReference type="PANTHER" id="PTHR43271">
    <property type="entry name" value="BLL2771 PROTEIN"/>
    <property type="match status" value="1"/>
</dbReference>
<feature type="domain" description="Major facilitator superfamily (MFS) profile" evidence="9">
    <location>
        <begin position="34"/>
        <end position="416"/>
    </location>
</feature>
<keyword evidence="11" id="KW-1185">Reference proteome</keyword>
<proteinExistence type="inferred from homology"/>
<feature type="transmembrane region" description="Helical" evidence="8">
    <location>
        <begin position="307"/>
        <end position="324"/>
    </location>
</feature>
<dbReference type="RefSeq" id="WP_189130445.1">
    <property type="nucleotide sequence ID" value="NZ_BMMS01000004.1"/>
</dbReference>
<evidence type="ECO:0000256" key="5">
    <source>
        <dbReference type="ARBA" id="ARBA00022692"/>
    </source>
</evidence>
<reference evidence="10" key="2">
    <citation type="submission" date="2020-09" db="EMBL/GenBank/DDBJ databases">
        <authorList>
            <person name="Sun Q."/>
            <person name="Zhou Y."/>
        </authorList>
    </citation>
    <scope>NUCLEOTIDE SEQUENCE</scope>
    <source>
        <strain evidence="10">CGMCC 4.7201</strain>
    </source>
</reference>
<keyword evidence="6 8" id="KW-1133">Transmembrane helix</keyword>
<feature type="transmembrane region" description="Helical" evidence="8">
    <location>
        <begin position="276"/>
        <end position="295"/>
    </location>
</feature>
<feature type="transmembrane region" description="Helical" evidence="8">
    <location>
        <begin position="193"/>
        <end position="212"/>
    </location>
</feature>
<organism evidence="10 11">
    <name type="scientific">Wenjunlia tyrosinilytica</name>
    <dbReference type="NCBI Taxonomy" id="1544741"/>
    <lineage>
        <taxon>Bacteria</taxon>
        <taxon>Bacillati</taxon>
        <taxon>Actinomycetota</taxon>
        <taxon>Actinomycetes</taxon>
        <taxon>Kitasatosporales</taxon>
        <taxon>Streptomycetaceae</taxon>
        <taxon>Wenjunlia</taxon>
    </lineage>
</organism>
<keyword evidence="5 8" id="KW-0812">Transmembrane</keyword>
<keyword evidence="4" id="KW-1003">Cell membrane</keyword>
<keyword evidence="3" id="KW-0813">Transport</keyword>
<evidence type="ECO:0000256" key="4">
    <source>
        <dbReference type="ARBA" id="ARBA00022475"/>
    </source>
</evidence>
<protein>
    <submittedName>
        <fullName evidence="10">MFS transporter</fullName>
    </submittedName>
</protein>
<dbReference type="InterPro" id="IPR020846">
    <property type="entry name" value="MFS_dom"/>
</dbReference>
<gene>
    <name evidence="10" type="ORF">GCM10012280_11770</name>
</gene>
<evidence type="ECO:0000259" key="9">
    <source>
        <dbReference type="PROSITE" id="PS50850"/>
    </source>
</evidence>
<dbReference type="SUPFAM" id="SSF103473">
    <property type="entry name" value="MFS general substrate transporter"/>
    <property type="match status" value="1"/>
</dbReference>
<evidence type="ECO:0000313" key="10">
    <source>
        <dbReference type="EMBL" id="GGO83245.1"/>
    </source>
</evidence>
<comment type="subcellular location">
    <subcellularLocation>
        <location evidence="1">Cell membrane</location>
        <topology evidence="1">Multi-pass membrane protein</topology>
    </subcellularLocation>
</comment>
<keyword evidence="7 8" id="KW-0472">Membrane</keyword>
<dbReference type="CDD" id="cd17324">
    <property type="entry name" value="MFS_NepI_like"/>
    <property type="match status" value="1"/>
</dbReference>
<evidence type="ECO:0000256" key="7">
    <source>
        <dbReference type="ARBA" id="ARBA00023136"/>
    </source>
</evidence>
<dbReference type="InterPro" id="IPR036259">
    <property type="entry name" value="MFS_trans_sf"/>
</dbReference>
<dbReference type="PROSITE" id="PS50850">
    <property type="entry name" value="MFS"/>
    <property type="match status" value="1"/>
</dbReference>
<feature type="transmembrane region" description="Helical" evidence="8">
    <location>
        <begin position="129"/>
        <end position="151"/>
    </location>
</feature>
<dbReference type="InterPro" id="IPR011701">
    <property type="entry name" value="MFS"/>
</dbReference>
<comment type="similarity">
    <text evidence="2">Belongs to the major facilitator superfamily.</text>
</comment>
<evidence type="ECO:0000256" key="1">
    <source>
        <dbReference type="ARBA" id="ARBA00004651"/>
    </source>
</evidence>
<evidence type="ECO:0000256" key="2">
    <source>
        <dbReference type="ARBA" id="ARBA00008335"/>
    </source>
</evidence>
<feature type="transmembrane region" description="Helical" evidence="8">
    <location>
        <begin position="365"/>
        <end position="389"/>
    </location>
</feature>
<reference evidence="10" key="1">
    <citation type="journal article" date="2014" name="Int. J. Syst. Evol. Microbiol.">
        <title>Complete genome sequence of Corynebacterium casei LMG S-19264T (=DSM 44701T), isolated from a smear-ripened cheese.</title>
        <authorList>
            <consortium name="US DOE Joint Genome Institute (JGI-PGF)"/>
            <person name="Walter F."/>
            <person name="Albersmeier A."/>
            <person name="Kalinowski J."/>
            <person name="Ruckert C."/>
        </authorList>
    </citation>
    <scope>NUCLEOTIDE SEQUENCE</scope>
    <source>
        <strain evidence="10">CGMCC 4.7201</strain>
    </source>
</reference>
<evidence type="ECO:0000256" key="8">
    <source>
        <dbReference type="SAM" id="Phobius"/>
    </source>
</evidence>
<dbReference type="GO" id="GO:0005886">
    <property type="term" value="C:plasma membrane"/>
    <property type="evidence" value="ECO:0007669"/>
    <property type="project" value="UniProtKB-SubCell"/>
</dbReference>
<dbReference type="Proteomes" id="UP000641932">
    <property type="component" value="Unassembled WGS sequence"/>
</dbReference>
<dbReference type="Gene3D" id="1.20.1250.20">
    <property type="entry name" value="MFS general substrate transporter like domains"/>
    <property type="match status" value="1"/>
</dbReference>
<feature type="transmembrane region" description="Helical" evidence="8">
    <location>
        <begin position="72"/>
        <end position="92"/>
    </location>
</feature>
<evidence type="ECO:0000313" key="11">
    <source>
        <dbReference type="Proteomes" id="UP000641932"/>
    </source>
</evidence>
<feature type="transmembrane region" description="Helical" evidence="8">
    <location>
        <begin position="38"/>
        <end position="60"/>
    </location>
</feature>
<evidence type="ECO:0000256" key="6">
    <source>
        <dbReference type="ARBA" id="ARBA00022989"/>
    </source>
</evidence>
<accession>A0A917ZHN0</accession>